<evidence type="ECO:0000313" key="3">
    <source>
        <dbReference type="Proteomes" id="UP000512167"/>
    </source>
</evidence>
<dbReference type="AlphaFoldDB" id="A0A7L6N6A5"/>
<keyword evidence="1" id="KW-0732">Signal</keyword>
<evidence type="ECO:0008006" key="4">
    <source>
        <dbReference type="Google" id="ProtNLM"/>
    </source>
</evidence>
<name>A0A7L6N6A5_9MOLU</name>
<dbReference type="EMBL" id="CP051151">
    <property type="protein sequence ID" value="QLY40024.1"/>
    <property type="molecule type" value="Genomic_DNA"/>
</dbReference>
<gene>
    <name evidence="2" type="ORF">HF295_03780</name>
</gene>
<protein>
    <recommendedName>
        <fullName evidence="4">Thioredoxin family protein</fullName>
    </recommendedName>
</protein>
<dbReference type="Gene3D" id="3.40.30.10">
    <property type="entry name" value="Glutaredoxin"/>
    <property type="match status" value="1"/>
</dbReference>
<dbReference type="RefSeq" id="WP_312032519.1">
    <property type="nucleotide sequence ID" value="NZ_CP051151.1"/>
</dbReference>
<proteinExistence type="predicted"/>
<sequence length="144" mass="16542">MKKILTFIMIGLSFFLMACSEQGTEDTSLQETIEYLDYDQFYTYQLFTLEDQLYYNDDVFYIYYYQEGCSACEYIKQDVLGLILLLETDTLLLFDAYNNPRAGIAIEDSFGVSSTPTLVKVSGNNFETKFTSISSILTELSKLD</sequence>
<feature type="signal peptide" evidence="1">
    <location>
        <begin position="1"/>
        <end position="18"/>
    </location>
</feature>
<dbReference type="KEGG" id="tbk:HF295_03780"/>
<evidence type="ECO:0000256" key="1">
    <source>
        <dbReference type="SAM" id="SignalP"/>
    </source>
</evidence>
<dbReference type="SUPFAM" id="SSF52833">
    <property type="entry name" value="Thioredoxin-like"/>
    <property type="match status" value="1"/>
</dbReference>
<reference evidence="2 3" key="1">
    <citation type="submission" date="2020-04" db="EMBL/GenBank/DDBJ databases">
        <authorList>
            <person name="Zheng R.K."/>
            <person name="Sun C.M."/>
        </authorList>
    </citation>
    <scope>NUCLEOTIDE SEQUENCE [LARGE SCALE GENOMIC DNA]</scope>
    <source>
        <strain evidence="3">zrk29</strain>
    </source>
</reference>
<feature type="chain" id="PRO_5029456177" description="Thioredoxin family protein" evidence="1">
    <location>
        <begin position="19"/>
        <end position="144"/>
    </location>
</feature>
<dbReference type="PROSITE" id="PS51257">
    <property type="entry name" value="PROKAR_LIPOPROTEIN"/>
    <property type="match status" value="1"/>
</dbReference>
<accession>A0A7L6N6A5</accession>
<dbReference type="InterPro" id="IPR036249">
    <property type="entry name" value="Thioredoxin-like_sf"/>
</dbReference>
<dbReference type="Proteomes" id="UP000512167">
    <property type="component" value="Chromosome"/>
</dbReference>
<organism evidence="2 3">
    <name type="scientific">Hujiaoplasma nucleasis</name>
    <dbReference type="NCBI Taxonomy" id="2725268"/>
    <lineage>
        <taxon>Bacteria</taxon>
        <taxon>Bacillati</taxon>
        <taxon>Mycoplasmatota</taxon>
        <taxon>Mollicutes</taxon>
        <taxon>Candidatus Izemoplasmatales</taxon>
        <taxon>Hujiaoplasmataceae</taxon>
        <taxon>Hujiaoplasma</taxon>
    </lineage>
</organism>
<evidence type="ECO:0000313" key="2">
    <source>
        <dbReference type="EMBL" id="QLY40024.1"/>
    </source>
</evidence>
<keyword evidence="3" id="KW-1185">Reference proteome</keyword>